<dbReference type="OMA" id="WWVSHIK"/>
<dbReference type="GO" id="GO:0009269">
    <property type="term" value="P:response to desiccation"/>
    <property type="evidence" value="ECO:0007669"/>
    <property type="project" value="InterPro"/>
</dbReference>
<dbReference type="SMART" id="SM00769">
    <property type="entry name" value="WHy"/>
    <property type="match status" value="2"/>
</dbReference>
<name>A0A832WKM5_PYRHR</name>
<gene>
    <name evidence="3" type="ORF">HA331_06845</name>
</gene>
<reference evidence="3" key="1">
    <citation type="journal article" date="2020" name="bioRxiv">
        <title>A rank-normalized archaeal taxonomy based on genome phylogeny resolves widespread incomplete and uneven classifications.</title>
        <authorList>
            <person name="Rinke C."/>
            <person name="Chuvochina M."/>
            <person name="Mussig A.J."/>
            <person name="Chaumeil P.-A."/>
            <person name="Waite D.W."/>
            <person name="Whitman W.B."/>
            <person name="Parks D.H."/>
            <person name="Hugenholtz P."/>
        </authorList>
    </citation>
    <scope>NUCLEOTIDE SEQUENCE</scope>
    <source>
        <strain evidence="3">UBA8834</strain>
    </source>
</reference>
<evidence type="ECO:0000256" key="1">
    <source>
        <dbReference type="SAM" id="Phobius"/>
    </source>
</evidence>
<feature type="domain" description="Water stress and hypersensitive response" evidence="2">
    <location>
        <begin position="27"/>
        <end position="139"/>
    </location>
</feature>
<dbReference type="InterPro" id="IPR013783">
    <property type="entry name" value="Ig-like_fold"/>
</dbReference>
<evidence type="ECO:0000313" key="4">
    <source>
        <dbReference type="Proteomes" id="UP000617544"/>
    </source>
</evidence>
<dbReference type="InterPro" id="IPR013990">
    <property type="entry name" value="WHy-dom"/>
</dbReference>
<proteinExistence type="predicted"/>
<dbReference type="SUPFAM" id="SSF117070">
    <property type="entry name" value="LEA14-like"/>
    <property type="match status" value="1"/>
</dbReference>
<accession>A0A832WKM5</accession>
<dbReference type="GeneID" id="1444105"/>
<dbReference type="Proteomes" id="UP000617544">
    <property type="component" value="Unassembled WGS sequence"/>
</dbReference>
<comment type="caution">
    <text evidence="3">The sequence shown here is derived from an EMBL/GenBank/DDBJ whole genome shotgun (WGS) entry which is preliminary data.</text>
</comment>
<dbReference type="InterPro" id="IPR004864">
    <property type="entry name" value="LEA_2"/>
</dbReference>
<feature type="domain" description="Water stress and hypersensitive response" evidence="2">
    <location>
        <begin position="166"/>
        <end position="284"/>
    </location>
</feature>
<keyword evidence="1" id="KW-0812">Transmembrane</keyword>
<dbReference type="Pfam" id="PF03168">
    <property type="entry name" value="LEA_2"/>
    <property type="match status" value="1"/>
</dbReference>
<keyword evidence="1" id="KW-0472">Membrane</keyword>
<protein>
    <recommendedName>
        <fullName evidence="2">Water stress and hypersensitive response domain-containing protein</fullName>
    </recommendedName>
</protein>
<feature type="transmembrane region" description="Helical" evidence="1">
    <location>
        <begin position="6"/>
        <end position="24"/>
    </location>
</feature>
<dbReference type="AlphaFoldDB" id="A0A832WKM5"/>
<dbReference type="EMBL" id="DUJN01000007">
    <property type="protein sequence ID" value="HII61444.1"/>
    <property type="molecule type" value="Genomic_DNA"/>
</dbReference>
<sequence length="296" mass="32719">MGKVGAIITIIFLSWIVYSAYFILNFHPEISGEWGAVKGDNIELLLNVDLSNPSPAPILLETIKVKLAGVKIGETKRANIAIFSRKVTIDSIINLDNLTTALINHIKEKEESTVSVYAKLELFDVIPVEYSRDVNFQTDLLSYLKNLRVEPKIYSIGGIPLKTPGIEGMDAKWGRVSNDSIEIIGWLKLYNPNSFPIPVTGLSADLYMNSVNIGKGVILKGTVLQPNSRGEVKVKLVLDVDNFKEAFKTHITNGERSTIRADINLVVKVGGVEYEIPIKDIETTFETDILGSIKFG</sequence>
<keyword evidence="1" id="KW-1133">Transmembrane helix</keyword>
<dbReference type="Gene3D" id="2.60.40.10">
    <property type="entry name" value="Immunoglobulins"/>
    <property type="match status" value="2"/>
</dbReference>
<dbReference type="RefSeq" id="WP_010884323.1">
    <property type="nucleotide sequence ID" value="NZ_DUJN01000007.1"/>
</dbReference>
<evidence type="ECO:0000313" key="3">
    <source>
        <dbReference type="EMBL" id="HII61444.1"/>
    </source>
</evidence>
<evidence type="ECO:0000259" key="2">
    <source>
        <dbReference type="SMART" id="SM00769"/>
    </source>
</evidence>
<organism evidence="3 4">
    <name type="scientific">Pyrococcus horikoshii</name>
    <dbReference type="NCBI Taxonomy" id="53953"/>
    <lineage>
        <taxon>Archaea</taxon>
        <taxon>Methanobacteriati</taxon>
        <taxon>Methanobacteriota</taxon>
        <taxon>Thermococci</taxon>
        <taxon>Thermococcales</taxon>
        <taxon>Thermococcaceae</taxon>
        <taxon>Pyrococcus</taxon>
    </lineage>
</organism>